<evidence type="ECO:0000313" key="1">
    <source>
        <dbReference type="EMBL" id="KFE66653.1"/>
    </source>
</evidence>
<protein>
    <submittedName>
        <fullName evidence="1">Putative lipoprotein</fullName>
    </submittedName>
</protein>
<dbReference type="EMBL" id="JMCB01000009">
    <property type="protein sequence ID" value="KFE66653.1"/>
    <property type="molecule type" value="Genomic_DNA"/>
</dbReference>
<accession>A0A085WG40</accession>
<dbReference type="STRING" id="394096.DB31_8867"/>
<dbReference type="Proteomes" id="UP000028725">
    <property type="component" value="Unassembled WGS sequence"/>
</dbReference>
<comment type="caution">
    <text evidence="1">The sequence shown here is derived from an EMBL/GenBank/DDBJ whole genome shotgun (WGS) entry which is preliminary data.</text>
</comment>
<evidence type="ECO:0000313" key="2">
    <source>
        <dbReference type="Proteomes" id="UP000028725"/>
    </source>
</evidence>
<dbReference type="AlphaFoldDB" id="A0A085WG40"/>
<keyword evidence="2" id="KW-1185">Reference proteome</keyword>
<name>A0A085WG40_9BACT</name>
<keyword evidence="1" id="KW-0449">Lipoprotein</keyword>
<dbReference type="OrthoDB" id="5382408at2"/>
<proteinExistence type="predicted"/>
<dbReference type="PROSITE" id="PS51257">
    <property type="entry name" value="PROKAR_LIPOPROTEIN"/>
    <property type="match status" value="1"/>
</dbReference>
<sequence length="171" mass="17659">MDARLKGGFLSLAAVLVAAGCIISQDELAGRACSFDADCPESYTCAGPEGLRTCEVIYPPSTSSADAGTPDAGPVPTYCNDVQPILAASCVSNCHGAVTTGSGQTDFRLDYYEGEAGQPKGAKDMAARIKARAFDQRSMPPLNSPQPTDVQRAVLARWVTAGAPLCDGGTP</sequence>
<gene>
    <name evidence="1" type="ORF">DB31_8867</name>
</gene>
<organism evidence="1 2">
    <name type="scientific">Hyalangium minutum</name>
    <dbReference type="NCBI Taxonomy" id="394096"/>
    <lineage>
        <taxon>Bacteria</taxon>
        <taxon>Pseudomonadati</taxon>
        <taxon>Myxococcota</taxon>
        <taxon>Myxococcia</taxon>
        <taxon>Myxococcales</taxon>
        <taxon>Cystobacterineae</taxon>
        <taxon>Archangiaceae</taxon>
        <taxon>Hyalangium</taxon>
    </lineage>
</organism>
<reference evidence="1 2" key="1">
    <citation type="submission" date="2014-04" db="EMBL/GenBank/DDBJ databases">
        <title>Genome assembly of Hyalangium minutum DSM 14724.</title>
        <authorList>
            <person name="Sharma G."/>
            <person name="Subramanian S."/>
        </authorList>
    </citation>
    <scope>NUCLEOTIDE SEQUENCE [LARGE SCALE GENOMIC DNA]</scope>
    <source>
        <strain evidence="1 2">DSM 14724</strain>
    </source>
</reference>
<dbReference type="RefSeq" id="WP_052420193.1">
    <property type="nucleotide sequence ID" value="NZ_JMCB01000009.1"/>
</dbReference>